<dbReference type="GO" id="GO:0003677">
    <property type="term" value="F:DNA binding"/>
    <property type="evidence" value="ECO:0007669"/>
    <property type="project" value="UniProtKB-UniRule"/>
</dbReference>
<organism evidence="4 5">
    <name type="scientific">Altericroceibacterium indicum</name>
    <dbReference type="NCBI Taxonomy" id="374177"/>
    <lineage>
        <taxon>Bacteria</taxon>
        <taxon>Pseudomonadati</taxon>
        <taxon>Pseudomonadota</taxon>
        <taxon>Alphaproteobacteria</taxon>
        <taxon>Sphingomonadales</taxon>
        <taxon>Erythrobacteraceae</taxon>
        <taxon>Altericroceibacterium</taxon>
    </lineage>
</organism>
<evidence type="ECO:0000256" key="2">
    <source>
        <dbReference type="PROSITE-ProRule" id="PRU00335"/>
    </source>
</evidence>
<sequence length="206" mass="21976">MPERKRLSSQESRKAALEAARTLLIETGPQSVTLKSVAAKVDRTHANLLHHFGSAAGLQVALSEYLAETVCSSIADRMRARRAGLASAREVVDLTFDAFDKQGGGQLASWMLLSGNEDALNPIVEAIHALIDEFTPVDGEASEQAARNLKEVTLTLVLMAMGDALLGKQLSLSLGLDRNTARASAEALLQRSVPVEADSLDDQQAA</sequence>
<protein>
    <submittedName>
        <fullName evidence="4">TetR family transcriptional regulator</fullName>
    </submittedName>
</protein>
<feature type="domain" description="HTH tetR-type" evidence="3">
    <location>
        <begin position="10"/>
        <end position="70"/>
    </location>
</feature>
<proteinExistence type="predicted"/>
<dbReference type="EMBL" id="WTYQ01000001">
    <property type="protein sequence ID" value="MXP24510.1"/>
    <property type="molecule type" value="Genomic_DNA"/>
</dbReference>
<evidence type="ECO:0000259" key="3">
    <source>
        <dbReference type="PROSITE" id="PS50977"/>
    </source>
</evidence>
<name>A0A845A2W8_9SPHN</name>
<dbReference type="AlphaFoldDB" id="A0A845A2W8"/>
<reference evidence="4 5" key="1">
    <citation type="submission" date="2019-12" db="EMBL/GenBank/DDBJ databases">
        <title>Genomic-based taxomic classification of the family Erythrobacteraceae.</title>
        <authorList>
            <person name="Xu L."/>
        </authorList>
    </citation>
    <scope>NUCLEOTIDE SEQUENCE [LARGE SCALE GENOMIC DNA]</scope>
    <source>
        <strain evidence="4 5">DSM 18604</strain>
    </source>
</reference>
<dbReference type="InterPro" id="IPR009057">
    <property type="entry name" value="Homeodomain-like_sf"/>
</dbReference>
<dbReference type="InterPro" id="IPR001647">
    <property type="entry name" value="HTH_TetR"/>
</dbReference>
<evidence type="ECO:0000313" key="5">
    <source>
        <dbReference type="Proteomes" id="UP000460561"/>
    </source>
</evidence>
<keyword evidence="1 2" id="KW-0238">DNA-binding</keyword>
<gene>
    <name evidence="4" type="ORF">GRI39_00400</name>
</gene>
<dbReference type="Gene3D" id="1.10.357.10">
    <property type="entry name" value="Tetracycline Repressor, domain 2"/>
    <property type="match status" value="1"/>
</dbReference>
<keyword evidence="5" id="KW-1185">Reference proteome</keyword>
<dbReference type="OrthoDB" id="5526106at2"/>
<evidence type="ECO:0000313" key="4">
    <source>
        <dbReference type="EMBL" id="MXP24510.1"/>
    </source>
</evidence>
<dbReference type="PROSITE" id="PS50977">
    <property type="entry name" value="HTH_TETR_2"/>
    <property type="match status" value="1"/>
</dbReference>
<dbReference type="RefSeq" id="WP_160737744.1">
    <property type="nucleotide sequence ID" value="NZ_WTYQ01000001.1"/>
</dbReference>
<evidence type="ECO:0000256" key="1">
    <source>
        <dbReference type="ARBA" id="ARBA00023125"/>
    </source>
</evidence>
<dbReference type="Proteomes" id="UP000460561">
    <property type="component" value="Unassembled WGS sequence"/>
</dbReference>
<dbReference type="Pfam" id="PF00440">
    <property type="entry name" value="TetR_N"/>
    <property type="match status" value="1"/>
</dbReference>
<feature type="DNA-binding region" description="H-T-H motif" evidence="2">
    <location>
        <begin position="33"/>
        <end position="52"/>
    </location>
</feature>
<comment type="caution">
    <text evidence="4">The sequence shown here is derived from an EMBL/GenBank/DDBJ whole genome shotgun (WGS) entry which is preliminary data.</text>
</comment>
<accession>A0A845A2W8</accession>
<dbReference type="SUPFAM" id="SSF46689">
    <property type="entry name" value="Homeodomain-like"/>
    <property type="match status" value="1"/>
</dbReference>